<reference evidence="1" key="2">
    <citation type="journal article" date="2015" name="Fish Shellfish Immunol.">
        <title>Early steps in the European eel (Anguilla anguilla)-Vibrio vulnificus interaction in the gills: Role of the RtxA13 toxin.</title>
        <authorList>
            <person name="Callol A."/>
            <person name="Pajuelo D."/>
            <person name="Ebbesson L."/>
            <person name="Teles M."/>
            <person name="MacKenzie S."/>
            <person name="Amaro C."/>
        </authorList>
    </citation>
    <scope>NUCLEOTIDE SEQUENCE</scope>
</reference>
<reference evidence="1" key="1">
    <citation type="submission" date="2014-11" db="EMBL/GenBank/DDBJ databases">
        <authorList>
            <person name="Amaro Gonzalez C."/>
        </authorList>
    </citation>
    <scope>NUCLEOTIDE SEQUENCE</scope>
</reference>
<name>A0A0E9X115_ANGAN</name>
<dbReference type="EMBL" id="GBXM01012416">
    <property type="protein sequence ID" value="JAH96161.1"/>
    <property type="molecule type" value="Transcribed_RNA"/>
</dbReference>
<organism evidence="1">
    <name type="scientific">Anguilla anguilla</name>
    <name type="common">European freshwater eel</name>
    <name type="synonym">Muraena anguilla</name>
    <dbReference type="NCBI Taxonomy" id="7936"/>
    <lineage>
        <taxon>Eukaryota</taxon>
        <taxon>Metazoa</taxon>
        <taxon>Chordata</taxon>
        <taxon>Craniata</taxon>
        <taxon>Vertebrata</taxon>
        <taxon>Euteleostomi</taxon>
        <taxon>Actinopterygii</taxon>
        <taxon>Neopterygii</taxon>
        <taxon>Teleostei</taxon>
        <taxon>Anguilliformes</taxon>
        <taxon>Anguillidae</taxon>
        <taxon>Anguilla</taxon>
    </lineage>
</organism>
<dbReference type="AlphaFoldDB" id="A0A0E9X115"/>
<protein>
    <submittedName>
        <fullName evidence="1">Uncharacterized protein</fullName>
    </submittedName>
</protein>
<sequence>MMLKLRVVNMLQYHVVCVMSPSAETNTVLWSSTFAYLPSLMLTTHKLTCCLRHK</sequence>
<proteinExistence type="predicted"/>
<accession>A0A0E9X115</accession>
<evidence type="ECO:0000313" key="1">
    <source>
        <dbReference type="EMBL" id="JAH96161.1"/>
    </source>
</evidence>